<keyword evidence="2 4" id="KW-0548">Nucleotidyltransferase</keyword>
<dbReference type="InterPro" id="IPR014729">
    <property type="entry name" value="Rossmann-like_a/b/a_fold"/>
</dbReference>
<reference evidence="4" key="2">
    <citation type="submission" date="2021-04" db="EMBL/GenBank/DDBJ databases">
        <authorList>
            <person name="Gilroy R."/>
        </authorList>
    </citation>
    <scope>NUCLEOTIDE SEQUENCE</scope>
    <source>
        <strain evidence="4">ChiSxjej1B13-11762</strain>
    </source>
</reference>
<dbReference type="EMBL" id="DXGF01000131">
    <property type="protein sequence ID" value="HIW84046.1"/>
    <property type="molecule type" value="Genomic_DNA"/>
</dbReference>
<dbReference type="GO" id="GO:0016779">
    <property type="term" value="F:nucleotidyltransferase activity"/>
    <property type="evidence" value="ECO:0007669"/>
    <property type="project" value="UniProtKB-KW"/>
</dbReference>
<dbReference type="Pfam" id="PF01467">
    <property type="entry name" value="CTP_transf_like"/>
    <property type="match status" value="1"/>
</dbReference>
<feature type="domain" description="Cytidyltransferase-like" evidence="3">
    <location>
        <begin position="7"/>
        <end position="149"/>
    </location>
</feature>
<protein>
    <submittedName>
        <fullName evidence="4">Nicotinate-nucleotide adenylyltransferase</fullName>
    </submittedName>
</protein>
<evidence type="ECO:0000259" key="3">
    <source>
        <dbReference type="Pfam" id="PF01467"/>
    </source>
</evidence>
<keyword evidence="1" id="KW-0808">Transferase</keyword>
<dbReference type="Gene3D" id="3.40.50.620">
    <property type="entry name" value="HUPs"/>
    <property type="match status" value="1"/>
</dbReference>
<name>A0A9D1UEV3_9FIRM</name>
<proteinExistence type="predicted"/>
<evidence type="ECO:0000313" key="5">
    <source>
        <dbReference type="Proteomes" id="UP000824263"/>
    </source>
</evidence>
<evidence type="ECO:0000256" key="1">
    <source>
        <dbReference type="ARBA" id="ARBA00022679"/>
    </source>
</evidence>
<dbReference type="PANTHER" id="PTHR21342:SF0">
    <property type="entry name" value="BIFUNCTIONAL NMN ADENYLYLTRANSFERASE_NUDIX HYDROLASE"/>
    <property type="match status" value="1"/>
</dbReference>
<evidence type="ECO:0000256" key="2">
    <source>
        <dbReference type="ARBA" id="ARBA00022695"/>
    </source>
</evidence>
<dbReference type="Proteomes" id="UP000824263">
    <property type="component" value="Unassembled WGS sequence"/>
</dbReference>
<organism evidence="4 5">
    <name type="scientific">Candidatus Dorea gallistercoris</name>
    <dbReference type="NCBI Taxonomy" id="2838542"/>
    <lineage>
        <taxon>Bacteria</taxon>
        <taxon>Bacillati</taxon>
        <taxon>Bacillota</taxon>
        <taxon>Clostridia</taxon>
        <taxon>Lachnospirales</taxon>
        <taxon>Lachnospiraceae</taxon>
        <taxon>Dorea</taxon>
    </lineage>
</organism>
<dbReference type="InterPro" id="IPR004821">
    <property type="entry name" value="Cyt_trans-like"/>
</dbReference>
<evidence type="ECO:0000313" key="4">
    <source>
        <dbReference type="EMBL" id="HIW84046.1"/>
    </source>
</evidence>
<comment type="caution">
    <text evidence="4">The sequence shown here is derived from an EMBL/GenBank/DDBJ whole genome shotgun (WGS) entry which is preliminary data.</text>
</comment>
<dbReference type="SUPFAM" id="SSF52374">
    <property type="entry name" value="Nucleotidylyl transferase"/>
    <property type="match status" value="1"/>
</dbReference>
<accession>A0A9D1UEV3</accession>
<dbReference type="PANTHER" id="PTHR21342">
    <property type="entry name" value="PHOSPHOPANTETHEINE ADENYLYLTRANSFERASE"/>
    <property type="match status" value="1"/>
</dbReference>
<gene>
    <name evidence="4" type="ORF">H9873_06980</name>
</gene>
<sequence length="202" mass="23828">MKKTGVVNGRFQVLHLKHMEYILAAKMRCGKLYIGLTNPDSLHTRESVNDENRSAKSANPLTYFERYEMIRGAMAEFRVPESEYDILPFPINCPEYIPQYAPKDAVYYLGLCDEWDEEKYKILRSLGLDVEILWRKTPEEKGITSSWVRSCIATDQEWAHLVPKSVYAYVTEHHLDERIKRLEQIRMDEKDIQFMRNETSEK</sequence>
<dbReference type="AlphaFoldDB" id="A0A9D1UEV3"/>
<reference evidence="4" key="1">
    <citation type="journal article" date="2021" name="PeerJ">
        <title>Extensive microbial diversity within the chicken gut microbiome revealed by metagenomics and culture.</title>
        <authorList>
            <person name="Gilroy R."/>
            <person name="Ravi A."/>
            <person name="Getino M."/>
            <person name="Pursley I."/>
            <person name="Horton D.L."/>
            <person name="Alikhan N.F."/>
            <person name="Baker D."/>
            <person name="Gharbi K."/>
            <person name="Hall N."/>
            <person name="Watson M."/>
            <person name="Adriaenssens E.M."/>
            <person name="Foster-Nyarko E."/>
            <person name="Jarju S."/>
            <person name="Secka A."/>
            <person name="Antonio M."/>
            <person name="Oren A."/>
            <person name="Chaudhuri R.R."/>
            <person name="La Ragione R."/>
            <person name="Hildebrand F."/>
            <person name="Pallen M.J."/>
        </authorList>
    </citation>
    <scope>NUCLEOTIDE SEQUENCE</scope>
    <source>
        <strain evidence="4">ChiSxjej1B13-11762</strain>
    </source>
</reference>